<dbReference type="Proteomes" id="UP000199373">
    <property type="component" value="Unassembled WGS sequence"/>
</dbReference>
<protein>
    <submittedName>
        <fullName evidence="2">Carbon-nitrogen hydrolase</fullName>
    </submittedName>
</protein>
<name>A0A1I0M3G0_9BACT</name>
<evidence type="ECO:0000313" key="2">
    <source>
        <dbReference type="EMBL" id="SEV82688.1"/>
    </source>
</evidence>
<evidence type="ECO:0000313" key="3">
    <source>
        <dbReference type="Proteomes" id="UP000199373"/>
    </source>
</evidence>
<sequence>MKVTVIQLDIEWGSPSENIRRVEQLMAKAPSSDLYVLPEMWNTGFVTEPQGIAEDEGESPSLEWMRTTAKERHCAIVGSMAVRTADGIYRNRHYFVNGKNHSVEYYDKHHLFKYGKEDLFYTAGETPTVVEYEGFRLLLLTCYDLRFPVWCRYSDAQNYDAIVIGASWSEKRQNTWQILTRARAMENQAYVIACNRVGDDADGHYRGLSAIISPIGKTLAACRQNTADVASFELDLESLRHYRRKFRVLDDRDIL</sequence>
<dbReference type="InterPro" id="IPR052737">
    <property type="entry name" value="Omega-amidase_YafV"/>
</dbReference>
<dbReference type="PANTHER" id="PTHR47799:SF1">
    <property type="entry name" value="OMEGA-AMIDASE YAFV"/>
    <property type="match status" value="1"/>
</dbReference>
<dbReference type="GO" id="GO:0106008">
    <property type="term" value="F:2-oxoglutaramate amidase activity"/>
    <property type="evidence" value="ECO:0007669"/>
    <property type="project" value="TreeGrafter"/>
</dbReference>
<accession>A0A1I0M3G0</accession>
<gene>
    <name evidence="2" type="ORF">SAMN04487850_0266</name>
</gene>
<keyword evidence="3" id="KW-1185">Reference proteome</keyword>
<dbReference type="Gene3D" id="3.60.110.10">
    <property type="entry name" value="Carbon-nitrogen hydrolase"/>
    <property type="match status" value="1"/>
</dbReference>
<dbReference type="PROSITE" id="PS50263">
    <property type="entry name" value="CN_HYDROLASE"/>
    <property type="match status" value="1"/>
</dbReference>
<dbReference type="SUPFAM" id="SSF56317">
    <property type="entry name" value="Carbon-nitrogen hydrolase"/>
    <property type="match status" value="1"/>
</dbReference>
<feature type="domain" description="CN hydrolase" evidence="1">
    <location>
        <begin position="1"/>
        <end position="236"/>
    </location>
</feature>
<dbReference type="RefSeq" id="WP_091899364.1">
    <property type="nucleotide sequence ID" value="NZ_FOIQ01000001.1"/>
</dbReference>
<dbReference type="GO" id="GO:0050152">
    <property type="term" value="F:omega-amidase activity"/>
    <property type="evidence" value="ECO:0007669"/>
    <property type="project" value="TreeGrafter"/>
</dbReference>
<reference evidence="2 3" key="1">
    <citation type="submission" date="2016-10" db="EMBL/GenBank/DDBJ databases">
        <authorList>
            <person name="de Groot N.N."/>
        </authorList>
    </citation>
    <scope>NUCLEOTIDE SEQUENCE [LARGE SCALE GENOMIC DNA]</scope>
    <source>
        <strain evidence="2 3">TC2-24</strain>
    </source>
</reference>
<dbReference type="AlphaFoldDB" id="A0A1I0M3G0"/>
<dbReference type="InterPro" id="IPR036526">
    <property type="entry name" value="C-N_Hydrolase_sf"/>
</dbReference>
<proteinExistence type="predicted"/>
<dbReference type="Pfam" id="PF00795">
    <property type="entry name" value="CN_hydrolase"/>
    <property type="match status" value="1"/>
</dbReference>
<organism evidence="2 3">
    <name type="scientific">Prevotella aff. ruminicola Tc2-24</name>
    <dbReference type="NCBI Taxonomy" id="81582"/>
    <lineage>
        <taxon>Bacteria</taxon>
        <taxon>Pseudomonadati</taxon>
        <taxon>Bacteroidota</taxon>
        <taxon>Bacteroidia</taxon>
        <taxon>Bacteroidales</taxon>
        <taxon>Prevotellaceae</taxon>
        <taxon>Prevotella</taxon>
    </lineage>
</organism>
<evidence type="ECO:0000259" key="1">
    <source>
        <dbReference type="PROSITE" id="PS50263"/>
    </source>
</evidence>
<dbReference type="EMBL" id="FOIQ01000001">
    <property type="protein sequence ID" value="SEV82688.1"/>
    <property type="molecule type" value="Genomic_DNA"/>
</dbReference>
<keyword evidence="2" id="KW-0378">Hydrolase</keyword>
<dbReference type="InterPro" id="IPR003010">
    <property type="entry name" value="C-N_Hydrolase"/>
</dbReference>
<dbReference type="PANTHER" id="PTHR47799">
    <property type="entry name" value="OMEGA-AMIDASE YAFV"/>
    <property type="match status" value="1"/>
</dbReference>